<feature type="region of interest" description="Disordered" evidence="1">
    <location>
        <begin position="310"/>
        <end position="346"/>
    </location>
</feature>
<accession>M1DH02</accession>
<dbReference type="EnsemblPlants" id="PGSC0003DMT400088906">
    <property type="protein sequence ID" value="PGSC0003DMT400088906"/>
    <property type="gene ID" value="PGSC0003DMG400038477"/>
</dbReference>
<feature type="domain" description="DUF4283" evidence="2">
    <location>
        <begin position="540"/>
        <end position="624"/>
    </location>
</feature>
<dbReference type="eggNOG" id="ENOG502SYD8">
    <property type="taxonomic scope" value="Eukaryota"/>
</dbReference>
<dbReference type="HOGENOM" id="CLU_029324_0_0_1"/>
<evidence type="ECO:0000313" key="4">
    <source>
        <dbReference type="Proteomes" id="UP000011115"/>
    </source>
</evidence>
<feature type="region of interest" description="Disordered" evidence="1">
    <location>
        <begin position="133"/>
        <end position="160"/>
    </location>
</feature>
<dbReference type="STRING" id="4113.M1DH02"/>
<feature type="compositionally biased region" description="Basic and acidic residues" evidence="1">
    <location>
        <begin position="396"/>
        <end position="408"/>
    </location>
</feature>
<reference evidence="4" key="1">
    <citation type="journal article" date="2011" name="Nature">
        <title>Genome sequence and analysis of the tuber crop potato.</title>
        <authorList>
            <consortium name="The Potato Genome Sequencing Consortium"/>
        </authorList>
    </citation>
    <scope>NUCLEOTIDE SEQUENCE [LARGE SCALE GENOMIC DNA]</scope>
    <source>
        <strain evidence="4">cv. DM1-3 516 R44</strain>
    </source>
</reference>
<dbReference type="Pfam" id="PF14111">
    <property type="entry name" value="DUF4283"/>
    <property type="match status" value="1"/>
</dbReference>
<dbReference type="Proteomes" id="UP000011115">
    <property type="component" value="Unassembled WGS sequence"/>
</dbReference>
<feature type="compositionally biased region" description="Polar residues" evidence="1">
    <location>
        <begin position="310"/>
        <end position="322"/>
    </location>
</feature>
<feature type="region of interest" description="Disordered" evidence="1">
    <location>
        <begin position="434"/>
        <end position="487"/>
    </location>
</feature>
<feature type="compositionally biased region" description="Polar residues" evidence="1">
    <location>
        <begin position="468"/>
        <end position="482"/>
    </location>
</feature>
<feature type="region of interest" description="Disordered" evidence="1">
    <location>
        <begin position="389"/>
        <end position="418"/>
    </location>
</feature>
<dbReference type="InterPro" id="IPR040256">
    <property type="entry name" value="At4g02000-like"/>
</dbReference>
<feature type="compositionally biased region" description="Polar residues" evidence="1">
    <location>
        <begin position="336"/>
        <end position="346"/>
    </location>
</feature>
<feature type="compositionally biased region" description="Basic and acidic residues" evidence="1">
    <location>
        <begin position="1"/>
        <end position="23"/>
    </location>
</feature>
<proteinExistence type="predicted"/>
<evidence type="ECO:0000313" key="3">
    <source>
        <dbReference type="EnsemblPlants" id="PGSC0003DMT400088906"/>
    </source>
</evidence>
<dbReference type="InterPro" id="IPR025558">
    <property type="entry name" value="DUF4283"/>
</dbReference>
<keyword evidence="4" id="KW-1185">Reference proteome</keyword>
<dbReference type="PANTHER" id="PTHR31286">
    <property type="entry name" value="GLYCINE-RICH CELL WALL STRUCTURAL PROTEIN 1.8-LIKE"/>
    <property type="match status" value="1"/>
</dbReference>
<dbReference type="PANTHER" id="PTHR31286:SF177">
    <property type="entry name" value="ENDONUCLEASE_EXONUCLEASE_PHOSPHATASE"/>
    <property type="match status" value="1"/>
</dbReference>
<feature type="compositionally biased region" description="Basic and acidic residues" evidence="1">
    <location>
        <begin position="323"/>
        <end position="335"/>
    </location>
</feature>
<dbReference type="PaxDb" id="4113-PGSC0003DMT400088906"/>
<reference evidence="3" key="2">
    <citation type="submission" date="2015-06" db="UniProtKB">
        <authorList>
            <consortium name="EnsemblPlants"/>
        </authorList>
    </citation>
    <scope>IDENTIFICATION</scope>
    <source>
        <strain evidence="3">DM1-3 516 R44</strain>
    </source>
</reference>
<evidence type="ECO:0000256" key="1">
    <source>
        <dbReference type="SAM" id="MobiDB-lite"/>
    </source>
</evidence>
<name>M1DH02_SOLTU</name>
<dbReference type="Gramene" id="PGSC0003DMT400088906">
    <property type="protein sequence ID" value="PGSC0003DMT400088906"/>
    <property type="gene ID" value="PGSC0003DMG400038477"/>
</dbReference>
<feature type="compositionally biased region" description="Polar residues" evidence="1">
    <location>
        <begin position="434"/>
        <end position="448"/>
    </location>
</feature>
<dbReference type="InParanoid" id="M1DH02"/>
<organism evidence="3 4">
    <name type="scientific">Solanum tuberosum</name>
    <name type="common">Potato</name>
    <dbReference type="NCBI Taxonomy" id="4113"/>
    <lineage>
        <taxon>Eukaryota</taxon>
        <taxon>Viridiplantae</taxon>
        <taxon>Streptophyta</taxon>
        <taxon>Embryophyta</taxon>
        <taxon>Tracheophyta</taxon>
        <taxon>Spermatophyta</taxon>
        <taxon>Magnoliopsida</taxon>
        <taxon>eudicotyledons</taxon>
        <taxon>Gunneridae</taxon>
        <taxon>Pentapetalae</taxon>
        <taxon>asterids</taxon>
        <taxon>lamiids</taxon>
        <taxon>Solanales</taxon>
        <taxon>Solanaceae</taxon>
        <taxon>Solanoideae</taxon>
        <taxon>Solaneae</taxon>
        <taxon>Solanum</taxon>
    </lineage>
</organism>
<evidence type="ECO:0000259" key="2">
    <source>
        <dbReference type="Pfam" id="PF14111"/>
    </source>
</evidence>
<sequence>MARETPPELPRPPDELQKGRLNDSNKTQLATLSNSSHNSTKLQNTNAINTAISVKELEGTREFISTGDNTLIRGKGIGNMESTNLDLQHSKKPSDSTVPIARNREAISKRIANSSPEMCPQIRATSSQIRADSVTGDYSPHDEVHLPENSSKMDGGIVAGENSDKNRIHVARIYAKAGKRNLSPPVDIHPSEISSNLDEGNTNNNQSIQPAEVMLNMNKGTSQREQEVEQNDSFPAASVGHNVHVGAIVSTGTKTMQEENNSMQQMNLPEQQAIDQIAMKQASANLSKEAQSSNFSFGVAGNSLNITPNSIPCALQDSSTQDRPTEEPGHDHQQSKEQTSSGQQTKGKVVLLGKSNKENNAQTDATNADAHLHNGVNEQISRIVELSEQGNKQVQKAKEGQMEQHKDINQPGGTTRIQQGNDRANLAYQNNFPKISNNYTRYDPNSQRNRNDTHQANHTAAQGIVKQPNKQQTGQAQNNNKQDIIHEPAPFTIVQSFAARLRYNQSKNEIPIVLDSPVFTTRQGLPAVLLEEDDYNIKLAESCKHTLVGKFTNTMPKMEIIRKSFTIQTQLTGGVKITHYDSRHEYIDLDNEFDYVTVWTKQRMSIEGQLMRIQAWTPEFTPEEETPIVPIWVALPELPWHCYNKVLLTIILSPIGKVLYLDSPSS</sequence>
<protein>
    <submittedName>
        <fullName evidence="3">Bifunctional endo-1,4-beta-xylanase xylA</fullName>
    </submittedName>
</protein>
<dbReference type="AlphaFoldDB" id="M1DH02"/>
<feature type="region of interest" description="Disordered" evidence="1">
    <location>
        <begin position="1"/>
        <end position="27"/>
    </location>
</feature>